<evidence type="ECO:0008006" key="5">
    <source>
        <dbReference type="Google" id="ProtNLM"/>
    </source>
</evidence>
<comment type="caution">
    <text evidence="3">The sequence shown here is derived from an EMBL/GenBank/DDBJ whole genome shotgun (WGS) entry which is preliminary data.</text>
</comment>
<sequence>MGHVHSKRKKERKKRKEVEGTTSSKTDKRHEKHLHQVAAPDNCTMTSTERVSDSSGYHSAEFLLPSVKGELKDYLGVSNVGKNHNKIDDRVSCNLSDNREIPVKSSTKYTTQGKDNKTIDDNVSCDFSDNTEIPVKSPTKYTTQEMYSYKSINVDDHPALTKLQNEQNTRLEDMEHRMAKIRTRALQSLERKKFAYLFRAKKEEGRTEKLLQEAREMLARDKLAKAQMINNNNKGDYKGEIIPVSIVSDPPKKDQKDGYLQMLPFQSLKLSDPFVLLMLPLLLPLFIIVAFIKAFVGTSDLKKTVQSKKKSKSE</sequence>
<organism evidence="3 4">
    <name type="scientific">Sinanodonta woodiana</name>
    <name type="common">Chinese pond mussel</name>
    <name type="synonym">Anodonta woodiana</name>
    <dbReference type="NCBI Taxonomy" id="1069815"/>
    <lineage>
        <taxon>Eukaryota</taxon>
        <taxon>Metazoa</taxon>
        <taxon>Spiralia</taxon>
        <taxon>Lophotrochozoa</taxon>
        <taxon>Mollusca</taxon>
        <taxon>Bivalvia</taxon>
        <taxon>Autobranchia</taxon>
        <taxon>Heteroconchia</taxon>
        <taxon>Palaeoheterodonta</taxon>
        <taxon>Unionida</taxon>
        <taxon>Unionoidea</taxon>
        <taxon>Unionidae</taxon>
        <taxon>Unioninae</taxon>
        <taxon>Sinanodonta</taxon>
    </lineage>
</organism>
<gene>
    <name evidence="3" type="ORF">ACJMK2_007449</name>
</gene>
<keyword evidence="2" id="KW-0812">Transmembrane</keyword>
<name>A0ABD3VLS1_SINWO</name>
<evidence type="ECO:0000313" key="4">
    <source>
        <dbReference type="Proteomes" id="UP001634394"/>
    </source>
</evidence>
<reference evidence="3 4" key="1">
    <citation type="submission" date="2024-11" db="EMBL/GenBank/DDBJ databases">
        <title>Chromosome-level genome assembly of the freshwater bivalve Anodonta woodiana.</title>
        <authorList>
            <person name="Chen X."/>
        </authorList>
    </citation>
    <scope>NUCLEOTIDE SEQUENCE [LARGE SCALE GENOMIC DNA]</scope>
    <source>
        <strain evidence="3">MN2024</strain>
        <tissue evidence="3">Gills</tissue>
    </source>
</reference>
<feature type="region of interest" description="Disordered" evidence="1">
    <location>
        <begin position="1"/>
        <end position="50"/>
    </location>
</feature>
<evidence type="ECO:0000256" key="2">
    <source>
        <dbReference type="SAM" id="Phobius"/>
    </source>
</evidence>
<keyword evidence="2" id="KW-1133">Transmembrane helix</keyword>
<accession>A0ABD3VLS1</accession>
<feature type="transmembrane region" description="Helical" evidence="2">
    <location>
        <begin position="274"/>
        <end position="296"/>
    </location>
</feature>
<dbReference type="AlphaFoldDB" id="A0ABD3VLS1"/>
<keyword evidence="4" id="KW-1185">Reference proteome</keyword>
<keyword evidence="2" id="KW-0472">Membrane</keyword>
<feature type="compositionally biased region" description="Basic residues" evidence="1">
    <location>
        <begin position="1"/>
        <end position="15"/>
    </location>
</feature>
<evidence type="ECO:0000256" key="1">
    <source>
        <dbReference type="SAM" id="MobiDB-lite"/>
    </source>
</evidence>
<proteinExistence type="predicted"/>
<evidence type="ECO:0000313" key="3">
    <source>
        <dbReference type="EMBL" id="KAL3861415.1"/>
    </source>
</evidence>
<dbReference type="EMBL" id="JBJQND010000011">
    <property type="protein sequence ID" value="KAL3861414.1"/>
    <property type="molecule type" value="Genomic_DNA"/>
</dbReference>
<dbReference type="EMBL" id="JBJQND010000011">
    <property type="protein sequence ID" value="KAL3861415.1"/>
    <property type="molecule type" value="Genomic_DNA"/>
</dbReference>
<dbReference type="Proteomes" id="UP001634394">
    <property type="component" value="Unassembled WGS sequence"/>
</dbReference>
<protein>
    <recommendedName>
        <fullName evidence="5">Transmembrane protein</fullName>
    </recommendedName>
</protein>